<dbReference type="Gene3D" id="2.60.120.10">
    <property type="entry name" value="Jelly Rolls"/>
    <property type="match status" value="1"/>
</dbReference>
<gene>
    <name evidence="2" type="ORF">HNQ88_002187</name>
</gene>
<dbReference type="Proteomes" id="UP001185092">
    <property type="component" value="Unassembled WGS sequence"/>
</dbReference>
<dbReference type="InterPro" id="IPR014710">
    <property type="entry name" value="RmlC-like_jellyroll"/>
</dbReference>
<protein>
    <submittedName>
        <fullName evidence="2">CRP-like cAMP-binding protein</fullName>
    </submittedName>
</protein>
<evidence type="ECO:0000313" key="2">
    <source>
        <dbReference type="EMBL" id="MDR6239150.1"/>
    </source>
</evidence>
<evidence type="ECO:0000259" key="1">
    <source>
        <dbReference type="Pfam" id="PF00027"/>
    </source>
</evidence>
<dbReference type="EMBL" id="JAVDQD010000002">
    <property type="protein sequence ID" value="MDR6239150.1"/>
    <property type="molecule type" value="Genomic_DNA"/>
</dbReference>
<dbReference type="RefSeq" id="WP_309938701.1">
    <property type="nucleotide sequence ID" value="NZ_AP025305.1"/>
</dbReference>
<feature type="domain" description="Cyclic nucleotide-binding" evidence="1">
    <location>
        <begin position="14"/>
        <end position="99"/>
    </location>
</feature>
<organism evidence="2 3">
    <name type="scientific">Aureibacter tunicatorum</name>
    <dbReference type="NCBI Taxonomy" id="866807"/>
    <lineage>
        <taxon>Bacteria</taxon>
        <taxon>Pseudomonadati</taxon>
        <taxon>Bacteroidota</taxon>
        <taxon>Cytophagia</taxon>
        <taxon>Cytophagales</taxon>
        <taxon>Persicobacteraceae</taxon>
        <taxon>Aureibacter</taxon>
    </lineage>
</organism>
<dbReference type="SUPFAM" id="SSF51206">
    <property type="entry name" value="cAMP-binding domain-like"/>
    <property type="match status" value="1"/>
</dbReference>
<name>A0AAE3XMD4_9BACT</name>
<keyword evidence="3" id="KW-1185">Reference proteome</keyword>
<dbReference type="InterPro" id="IPR018490">
    <property type="entry name" value="cNMP-bd_dom_sf"/>
</dbReference>
<dbReference type="AlphaFoldDB" id="A0AAE3XMD4"/>
<accession>A0AAE3XMD4</accession>
<dbReference type="CDD" id="cd00038">
    <property type="entry name" value="CAP_ED"/>
    <property type="match status" value="1"/>
</dbReference>
<dbReference type="Pfam" id="PF00027">
    <property type="entry name" value="cNMP_binding"/>
    <property type="match status" value="1"/>
</dbReference>
<reference evidence="2" key="1">
    <citation type="submission" date="2023-07" db="EMBL/GenBank/DDBJ databases">
        <title>Genomic Encyclopedia of Type Strains, Phase IV (KMG-IV): sequencing the most valuable type-strain genomes for metagenomic binning, comparative biology and taxonomic classification.</title>
        <authorList>
            <person name="Goeker M."/>
        </authorList>
    </citation>
    <scope>NUCLEOTIDE SEQUENCE</scope>
    <source>
        <strain evidence="2">DSM 26174</strain>
    </source>
</reference>
<proteinExistence type="predicted"/>
<dbReference type="InterPro" id="IPR000595">
    <property type="entry name" value="cNMP-bd_dom"/>
</dbReference>
<comment type="caution">
    <text evidence="2">The sequence shown here is derived from an EMBL/GenBank/DDBJ whole genome shotgun (WGS) entry which is preliminary data.</text>
</comment>
<sequence>MDFNSFFQTHGKLEQFEANHPILRPPEVCRKVYLIKSGSVRGFYYDNKGNDISTWFSFENDMITLMQSFMKQTPSHYGLETMEPVVSLSISREQAFNFFYQDIETAKAFHAFTFDIMSQIIERLSDMQMLTAKERYEKLIASQPKIFAKASLGDIASYLGVTQQSLSRIRSQKH</sequence>
<evidence type="ECO:0000313" key="3">
    <source>
        <dbReference type="Proteomes" id="UP001185092"/>
    </source>
</evidence>